<keyword evidence="9" id="KW-0472">Membrane</keyword>
<feature type="compositionally biased region" description="Acidic residues" evidence="8">
    <location>
        <begin position="32"/>
        <end position="41"/>
    </location>
</feature>
<dbReference type="GO" id="GO:0016491">
    <property type="term" value="F:oxidoreductase activity"/>
    <property type="evidence" value="ECO:0007669"/>
    <property type="project" value="UniProtKB-KW"/>
</dbReference>
<keyword evidence="7" id="KW-0406">Ion transport</keyword>
<evidence type="ECO:0000256" key="7">
    <source>
        <dbReference type="ARBA" id="ARBA00023065"/>
    </source>
</evidence>
<comment type="similarity">
    <text evidence="1">Belongs to the multicopper oxidase family.</text>
</comment>
<dbReference type="Pfam" id="PF07731">
    <property type="entry name" value="Cu-oxidase_2"/>
    <property type="match status" value="1"/>
</dbReference>
<dbReference type="GO" id="GO:0006826">
    <property type="term" value="P:iron ion transport"/>
    <property type="evidence" value="ECO:0007669"/>
    <property type="project" value="UniProtKB-KW"/>
</dbReference>
<evidence type="ECO:0000313" key="14">
    <source>
        <dbReference type="Proteomes" id="UP000189911"/>
    </source>
</evidence>
<dbReference type="CDD" id="cd13910">
    <property type="entry name" value="CuRO_3_MCO_like_4"/>
    <property type="match status" value="1"/>
</dbReference>
<feature type="domain" description="Plastocyanin-like" evidence="11">
    <location>
        <begin position="533"/>
        <end position="655"/>
    </location>
</feature>
<dbReference type="EMBL" id="LT598453">
    <property type="protein sequence ID" value="SCV05089.1"/>
    <property type="molecule type" value="Genomic_DNA"/>
</dbReference>
<evidence type="ECO:0000256" key="3">
    <source>
        <dbReference type="ARBA" id="ARBA00022723"/>
    </source>
</evidence>
<keyword evidence="5" id="KW-0408">Iron</keyword>
<evidence type="ECO:0000256" key="2">
    <source>
        <dbReference type="ARBA" id="ARBA00022496"/>
    </source>
</evidence>
<evidence type="ECO:0000256" key="5">
    <source>
        <dbReference type="ARBA" id="ARBA00023004"/>
    </source>
</evidence>
<evidence type="ECO:0000256" key="9">
    <source>
        <dbReference type="SAM" id="Phobius"/>
    </source>
</evidence>
<evidence type="ECO:0000259" key="11">
    <source>
        <dbReference type="Pfam" id="PF07731"/>
    </source>
</evidence>
<feature type="region of interest" description="Disordered" evidence="8">
    <location>
        <begin position="23"/>
        <end position="51"/>
    </location>
</feature>
<dbReference type="Proteomes" id="UP000189911">
    <property type="component" value="Chromosome G"/>
</dbReference>
<dbReference type="PANTHER" id="PTHR11709">
    <property type="entry name" value="MULTI-COPPER OXIDASE"/>
    <property type="match status" value="1"/>
</dbReference>
<dbReference type="CDD" id="cd13886">
    <property type="entry name" value="CuRO_2_MCO_like_1"/>
    <property type="match status" value="1"/>
</dbReference>
<evidence type="ECO:0000256" key="1">
    <source>
        <dbReference type="ARBA" id="ARBA00010609"/>
    </source>
</evidence>
<keyword evidence="6" id="KW-0186">Copper</keyword>
<dbReference type="InterPro" id="IPR008972">
    <property type="entry name" value="Cupredoxin"/>
</dbReference>
<reference evidence="14" key="1">
    <citation type="submission" date="2016-03" db="EMBL/GenBank/DDBJ databases">
        <authorList>
            <person name="Devillers Hugo."/>
        </authorList>
    </citation>
    <scope>NUCLEOTIDE SEQUENCE [LARGE SCALE GENOMIC DNA]</scope>
</reference>
<dbReference type="OrthoDB" id="2121828at2759"/>
<feature type="domain" description="Plastocyanin-like" evidence="10">
    <location>
        <begin position="265"/>
        <end position="438"/>
    </location>
</feature>
<gene>
    <name evidence="13" type="ORF">LANO_0G18228G</name>
</gene>
<sequence length="672" mass="75588">MPLKLEGEEFKLRAVDNTGDGGAICKDAPSSDTEDLVEGSEEAPRDLEKGPSGFFARHKNRPVLLFLLQMLFCVIIPVLVIALCLNLIGVPSHARDSKDVIPKTWRLDTQQNYTIDQDYWHAQTGGAERHYYFNISTLAEVAPDGIVRNLTVINGQYPGPLIQANAGDTLFIHVETHDVPTTIHCHGLFFNKNNSYNDGAAYINQCPISADGGTYDYKILLDDTQSGTYWYHSHYGTQQADGIFGPLVIHSAHERELIGDQYDADVVIMANDYYHDMANSYLPQYMGSDNENNEPTPDGGLIQGTNNFTYDSATYVVPNSGNDDSNITATYVGGNLAVLNFDPKKKYRIRVINAGFFAPFNFAIDSHKLRVVEADGTVTEPLSLESIDISVAQRYSFILEPTETELTQYWMHVRFNTFCLAEDNPNFNTDLRAIVRYDQKFNSTPDSDSWDYNGGDVRCRDFNQTLLKTLDGTVPRAQNGSTRPDVYLELDVSFMIGAYQLDRGYFNDMTYKSLTNSSTMNQLVSYPNNNTIKTLGNTQIETKNDGQYLINLDKRGAVVDLVINNYDDGAHPFHLHGHKFWVLSTADRGYFRKSFYDSDNGEMDFTNPISRDVLGVSGYGYAVIRFVVDNPGIWPFHCHIGWHMESGLLLQVNELQSEYSAWDIPSTWSDLC</sequence>
<keyword evidence="7" id="KW-0813">Transport</keyword>
<dbReference type="InterPro" id="IPR045087">
    <property type="entry name" value="Cu-oxidase_fam"/>
</dbReference>
<proteinExistence type="inferred from homology"/>
<dbReference type="Pfam" id="PF07732">
    <property type="entry name" value="Cu-oxidase_3"/>
    <property type="match status" value="1"/>
</dbReference>
<keyword evidence="3" id="KW-0479">Metal-binding</keyword>
<evidence type="ECO:0000259" key="12">
    <source>
        <dbReference type="Pfam" id="PF07732"/>
    </source>
</evidence>
<evidence type="ECO:0000256" key="6">
    <source>
        <dbReference type="ARBA" id="ARBA00023008"/>
    </source>
</evidence>
<dbReference type="PROSITE" id="PS00080">
    <property type="entry name" value="MULTICOPPER_OXIDASE2"/>
    <property type="match status" value="1"/>
</dbReference>
<organism evidence="13 14">
    <name type="scientific">Lachancea nothofagi CBS 11611</name>
    <dbReference type="NCBI Taxonomy" id="1266666"/>
    <lineage>
        <taxon>Eukaryota</taxon>
        <taxon>Fungi</taxon>
        <taxon>Dikarya</taxon>
        <taxon>Ascomycota</taxon>
        <taxon>Saccharomycotina</taxon>
        <taxon>Saccharomycetes</taxon>
        <taxon>Saccharomycetales</taxon>
        <taxon>Saccharomycetaceae</taxon>
        <taxon>Lachancea</taxon>
    </lineage>
</organism>
<accession>A0A1G4KKK0</accession>
<keyword evidence="9" id="KW-1133">Transmembrane helix</keyword>
<dbReference type="Gene3D" id="2.60.40.420">
    <property type="entry name" value="Cupredoxins - blue copper proteins"/>
    <property type="match status" value="3"/>
</dbReference>
<dbReference type="AlphaFoldDB" id="A0A1G4KKK0"/>
<dbReference type="InterPro" id="IPR033138">
    <property type="entry name" value="Cu_oxidase_CS"/>
</dbReference>
<dbReference type="InterPro" id="IPR011706">
    <property type="entry name" value="Cu-oxidase_C"/>
</dbReference>
<dbReference type="SUPFAM" id="SSF49503">
    <property type="entry name" value="Cupredoxins"/>
    <property type="match status" value="3"/>
</dbReference>
<dbReference type="InterPro" id="IPR001117">
    <property type="entry name" value="Cu-oxidase_2nd"/>
</dbReference>
<feature type="domain" description="Plastocyanin-like" evidence="12">
    <location>
        <begin position="140"/>
        <end position="252"/>
    </location>
</feature>
<dbReference type="PROSITE" id="PS00079">
    <property type="entry name" value="MULTICOPPER_OXIDASE1"/>
    <property type="match status" value="1"/>
</dbReference>
<dbReference type="PANTHER" id="PTHR11709:SF414">
    <property type="entry name" value="ADR239WP"/>
    <property type="match status" value="1"/>
</dbReference>
<dbReference type="FunFam" id="2.60.40.420:FF:000045">
    <property type="entry name" value="Laccase 2"/>
    <property type="match status" value="1"/>
</dbReference>
<keyword evidence="9" id="KW-0812">Transmembrane</keyword>
<keyword evidence="2" id="KW-0410">Iron transport</keyword>
<evidence type="ECO:0000313" key="13">
    <source>
        <dbReference type="EMBL" id="SCV05089.1"/>
    </source>
</evidence>
<evidence type="ECO:0000256" key="8">
    <source>
        <dbReference type="SAM" id="MobiDB-lite"/>
    </source>
</evidence>
<evidence type="ECO:0000256" key="4">
    <source>
        <dbReference type="ARBA" id="ARBA00023002"/>
    </source>
</evidence>
<keyword evidence="4" id="KW-0560">Oxidoreductase</keyword>
<dbReference type="InterPro" id="IPR011707">
    <property type="entry name" value="Cu-oxidase-like_N"/>
</dbReference>
<dbReference type="Pfam" id="PF00394">
    <property type="entry name" value="Cu-oxidase"/>
    <property type="match status" value="1"/>
</dbReference>
<dbReference type="GO" id="GO:0005507">
    <property type="term" value="F:copper ion binding"/>
    <property type="evidence" value="ECO:0007669"/>
    <property type="project" value="InterPro"/>
</dbReference>
<keyword evidence="14" id="KW-1185">Reference proteome</keyword>
<dbReference type="InterPro" id="IPR002355">
    <property type="entry name" value="Cu_oxidase_Cu_BS"/>
</dbReference>
<name>A0A1G4KKK0_9SACH</name>
<evidence type="ECO:0000259" key="10">
    <source>
        <dbReference type="Pfam" id="PF00394"/>
    </source>
</evidence>
<feature type="transmembrane region" description="Helical" evidence="9">
    <location>
        <begin position="63"/>
        <end position="88"/>
    </location>
</feature>
<protein>
    <submittedName>
        <fullName evidence="13">LANO_0G18228g1_1</fullName>
    </submittedName>
</protein>